<dbReference type="NCBIfam" id="NF005589">
    <property type="entry name" value="PRK07314.1"/>
    <property type="match status" value="1"/>
</dbReference>
<evidence type="ECO:0000313" key="11">
    <source>
        <dbReference type="EMBL" id="KAH6590896.1"/>
    </source>
</evidence>
<dbReference type="InterPro" id="IPR014030">
    <property type="entry name" value="Ketoacyl_synth_N"/>
</dbReference>
<dbReference type="CDD" id="cd00834">
    <property type="entry name" value="KAS_I_II"/>
    <property type="match status" value="1"/>
</dbReference>
<dbReference type="PROSITE" id="PS00606">
    <property type="entry name" value="KS3_1"/>
    <property type="match status" value="1"/>
</dbReference>
<evidence type="ECO:0000256" key="9">
    <source>
        <dbReference type="RuleBase" id="RU003694"/>
    </source>
</evidence>
<sequence length="440" mass="46475">MAKRRVVVTGLGLVTPLGCDVQSVWKRLLAGHSGVVSMLGRQHQATGLSYADLPSQVAALVPTDPSIPDSFNVDVLFSKGDERKMAPFMLYAKYAAARALADARWTPISDTDQERTGICMGSGIGCMDDTINLAQAIGSQGLRRISPYLVPRLLINMAAGHISIEHKLKGPNHAVSTACATGAHAIGDAMRFIQYGDADVMVAGGTESAISPVSMAGFAKARSLSTRFNAMPTRASRPFDRDRDGFVMGEGAGVVVLEELDHALRRGAPIYAEMRGYGLSGDAFHMTAPPDNAEGAARAMKRVLEISGLTADEIDYINAHATSTEMGDLAETRAIKSVFGDHVTVSSTKGAIGHLLGAAGSVEAIFSILAVYSNMIPATLNLETLDPISDFSLDYVALESRNLVDAPRRCGHGVGVDAVISNSFGFGGTNASLCFSKLRV</sequence>
<dbReference type="EMBL" id="JAFCIX010000418">
    <property type="protein sequence ID" value="KAH6590896.1"/>
    <property type="molecule type" value="Genomic_DNA"/>
</dbReference>
<keyword evidence="4" id="KW-0276">Fatty acid metabolism</keyword>
<evidence type="ECO:0000256" key="8">
    <source>
        <dbReference type="PIRNR" id="PIRNR000447"/>
    </source>
</evidence>
<dbReference type="PANTHER" id="PTHR11712">
    <property type="entry name" value="POLYKETIDE SYNTHASE-RELATED"/>
    <property type="match status" value="1"/>
</dbReference>
<dbReference type="SMART" id="SM00825">
    <property type="entry name" value="PKS_KS"/>
    <property type="match status" value="1"/>
</dbReference>
<dbReference type="NCBIfam" id="TIGR03150">
    <property type="entry name" value="fabF"/>
    <property type="match status" value="1"/>
</dbReference>
<keyword evidence="3 8" id="KW-0808">Transferase</keyword>
<dbReference type="InterPro" id="IPR017568">
    <property type="entry name" value="3-oxoacyl-ACP_synth-2"/>
</dbReference>
<dbReference type="InterPro" id="IPR016039">
    <property type="entry name" value="Thiolase-like"/>
</dbReference>
<evidence type="ECO:0000313" key="12">
    <source>
        <dbReference type="Proteomes" id="UP001648503"/>
    </source>
</evidence>
<comment type="caution">
    <text evidence="11">The sequence shown here is derived from an EMBL/GenBank/DDBJ whole genome shotgun (WGS) entry which is preliminary data.</text>
</comment>
<evidence type="ECO:0000259" key="10">
    <source>
        <dbReference type="PROSITE" id="PS52004"/>
    </source>
</evidence>
<keyword evidence="12" id="KW-1185">Reference proteome</keyword>
<dbReference type="Pfam" id="PF02801">
    <property type="entry name" value="Ketoacyl-synt_C"/>
    <property type="match status" value="1"/>
</dbReference>
<evidence type="ECO:0000256" key="5">
    <source>
        <dbReference type="ARBA" id="ARBA00023098"/>
    </source>
</evidence>
<evidence type="ECO:0000256" key="2">
    <source>
        <dbReference type="ARBA" id="ARBA00022516"/>
    </source>
</evidence>
<gene>
    <name evidence="11" type="ORF">BASA50_008897</name>
</gene>
<dbReference type="InterPro" id="IPR020841">
    <property type="entry name" value="PKS_Beta-ketoAc_synthase_dom"/>
</dbReference>
<dbReference type="InterPro" id="IPR014031">
    <property type="entry name" value="Ketoacyl_synth_C"/>
</dbReference>
<accession>A0ABQ8F288</accession>
<evidence type="ECO:0000256" key="4">
    <source>
        <dbReference type="ARBA" id="ARBA00022832"/>
    </source>
</evidence>
<evidence type="ECO:0000256" key="7">
    <source>
        <dbReference type="ARBA" id="ARBA00023315"/>
    </source>
</evidence>
<organism evidence="11 12">
    <name type="scientific">Batrachochytrium salamandrivorans</name>
    <dbReference type="NCBI Taxonomy" id="1357716"/>
    <lineage>
        <taxon>Eukaryota</taxon>
        <taxon>Fungi</taxon>
        <taxon>Fungi incertae sedis</taxon>
        <taxon>Chytridiomycota</taxon>
        <taxon>Chytridiomycota incertae sedis</taxon>
        <taxon>Chytridiomycetes</taxon>
        <taxon>Rhizophydiales</taxon>
        <taxon>Rhizophydiales incertae sedis</taxon>
        <taxon>Batrachochytrium</taxon>
    </lineage>
</organism>
<dbReference type="SUPFAM" id="SSF53901">
    <property type="entry name" value="Thiolase-like"/>
    <property type="match status" value="2"/>
</dbReference>
<evidence type="ECO:0000256" key="3">
    <source>
        <dbReference type="ARBA" id="ARBA00022679"/>
    </source>
</evidence>
<dbReference type="Pfam" id="PF00109">
    <property type="entry name" value="ketoacyl-synt"/>
    <property type="match status" value="1"/>
</dbReference>
<feature type="domain" description="Ketosynthase family 3 (KS3)" evidence="10">
    <location>
        <begin position="3"/>
        <end position="437"/>
    </location>
</feature>
<dbReference type="Proteomes" id="UP001648503">
    <property type="component" value="Unassembled WGS sequence"/>
</dbReference>
<keyword evidence="6 8" id="KW-0275">Fatty acid biosynthesis</keyword>
<dbReference type="PIRSF" id="PIRSF000447">
    <property type="entry name" value="KAS_II"/>
    <property type="match status" value="1"/>
</dbReference>
<evidence type="ECO:0000256" key="1">
    <source>
        <dbReference type="ARBA" id="ARBA00008467"/>
    </source>
</evidence>
<keyword evidence="7" id="KW-0012">Acyltransferase</keyword>
<dbReference type="InterPro" id="IPR018201">
    <property type="entry name" value="Ketoacyl_synth_AS"/>
</dbReference>
<proteinExistence type="inferred from homology"/>
<dbReference type="PANTHER" id="PTHR11712:SF336">
    <property type="entry name" value="3-OXOACYL-[ACYL-CARRIER-PROTEIN] SYNTHASE, MITOCHONDRIAL"/>
    <property type="match status" value="1"/>
</dbReference>
<protein>
    <recommendedName>
        <fullName evidence="8">3-oxoacyl-[acyl-carrier-protein] synthase</fullName>
    </recommendedName>
</protein>
<reference evidence="11 12" key="1">
    <citation type="submission" date="2021-02" db="EMBL/GenBank/DDBJ databases">
        <title>Variation within the Batrachochytrium salamandrivorans European outbreak.</title>
        <authorList>
            <person name="Kelly M."/>
            <person name="Pasmans F."/>
            <person name="Shea T.P."/>
            <person name="Munoz J.F."/>
            <person name="Carranza S."/>
            <person name="Cuomo C.A."/>
            <person name="Martel A."/>
        </authorList>
    </citation>
    <scope>NUCLEOTIDE SEQUENCE [LARGE SCALE GENOMIC DNA]</scope>
    <source>
        <strain evidence="11 12">AMFP18/2</strain>
    </source>
</reference>
<name>A0ABQ8F288_9FUNG</name>
<dbReference type="PROSITE" id="PS52004">
    <property type="entry name" value="KS3_2"/>
    <property type="match status" value="1"/>
</dbReference>
<evidence type="ECO:0000256" key="6">
    <source>
        <dbReference type="ARBA" id="ARBA00023160"/>
    </source>
</evidence>
<keyword evidence="2 8" id="KW-0444">Lipid biosynthesis</keyword>
<comment type="similarity">
    <text evidence="1 8 9">Belongs to the thiolase-like superfamily. Beta-ketoacyl-ACP synthases family.</text>
</comment>
<keyword evidence="5" id="KW-0443">Lipid metabolism</keyword>
<dbReference type="InterPro" id="IPR000794">
    <property type="entry name" value="Beta-ketoacyl_synthase"/>
</dbReference>
<dbReference type="Gene3D" id="3.40.47.10">
    <property type="match status" value="1"/>
</dbReference>